<keyword evidence="1" id="KW-0805">Transcription regulation</keyword>
<dbReference type="PROSITE" id="PS51294">
    <property type="entry name" value="HTH_MYB"/>
    <property type="match status" value="1"/>
</dbReference>
<evidence type="ECO:0000313" key="8">
    <source>
        <dbReference type="Proteomes" id="UP000054928"/>
    </source>
</evidence>
<accession>A0A0N7L3B9</accession>
<dbReference type="InterPro" id="IPR006447">
    <property type="entry name" value="Myb_dom_plants"/>
</dbReference>
<dbReference type="PANTHER" id="PTHR12802:SF155">
    <property type="entry name" value="DEUBIQUITINASE MYSM1"/>
    <property type="match status" value="1"/>
</dbReference>
<dbReference type="InterPro" id="IPR017930">
    <property type="entry name" value="Myb_dom"/>
</dbReference>
<evidence type="ECO:0000256" key="3">
    <source>
        <dbReference type="ARBA" id="ARBA00023242"/>
    </source>
</evidence>
<organism evidence="7 8">
    <name type="scientific">Plasmopara halstedii</name>
    <name type="common">Downy mildew of sunflower</name>
    <dbReference type="NCBI Taxonomy" id="4781"/>
    <lineage>
        <taxon>Eukaryota</taxon>
        <taxon>Sar</taxon>
        <taxon>Stramenopiles</taxon>
        <taxon>Oomycota</taxon>
        <taxon>Peronosporomycetes</taxon>
        <taxon>Peronosporales</taxon>
        <taxon>Peronosporaceae</taxon>
        <taxon>Plasmopara</taxon>
    </lineage>
</organism>
<dbReference type="InterPro" id="IPR009057">
    <property type="entry name" value="Homeodomain-like_sf"/>
</dbReference>
<reference evidence="8" key="1">
    <citation type="submission" date="2014-09" db="EMBL/GenBank/DDBJ databases">
        <authorList>
            <person name="Sharma Rahul"/>
            <person name="Thines Marco"/>
        </authorList>
    </citation>
    <scope>NUCLEOTIDE SEQUENCE [LARGE SCALE GENOMIC DNA]</scope>
</reference>
<proteinExistence type="predicted"/>
<dbReference type="Pfam" id="PF00249">
    <property type="entry name" value="Myb_DNA-binding"/>
    <property type="match status" value="1"/>
</dbReference>
<feature type="compositionally biased region" description="Basic and acidic residues" evidence="4">
    <location>
        <begin position="12"/>
        <end position="29"/>
    </location>
</feature>
<dbReference type="InterPro" id="IPR001005">
    <property type="entry name" value="SANT/Myb"/>
</dbReference>
<dbReference type="OMA" id="IHRSSFH"/>
<dbReference type="Gene3D" id="1.10.10.60">
    <property type="entry name" value="Homeodomain-like"/>
    <property type="match status" value="1"/>
</dbReference>
<keyword evidence="7" id="KW-0238">DNA-binding</keyword>
<evidence type="ECO:0000256" key="4">
    <source>
        <dbReference type="SAM" id="MobiDB-lite"/>
    </source>
</evidence>
<dbReference type="SUPFAM" id="SSF46689">
    <property type="entry name" value="Homeodomain-like"/>
    <property type="match status" value="1"/>
</dbReference>
<keyword evidence="8" id="KW-1185">Reference proteome</keyword>
<dbReference type="NCBIfam" id="TIGR01557">
    <property type="entry name" value="myb_SHAQKYF"/>
    <property type="match status" value="1"/>
</dbReference>
<dbReference type="SMART" id="SM00717">
    <property type="entry name" value="SANT"/>
    <property type="match status" value="1"/>
</dbReference>
<feature type="domain" description="HTH myb-type" evidence="6">
    <location>
        <begin position="86"/>
        <end position="135"/>
    </location>
</feature>
<dbReference type="STRING" id="4781.A0A0N7L3B9"/>
<keyword evidence="3" id="KW-0539">Nucleus</keyword>
<dbReference type="PANTHER" id="PTHR12802">
    <property type="entry name" value="SWI/SNF COMPLEX-RELATED"/>
    <property type="match status" value="1"/>
</dbReference>
<dbReference type="GO" id="GO:0003677">
    <property type="term" value="F:DNA binding"/>
    <property type="evidence" value="ECO:0007669"/>
    <property type="project" value="UniProtKB-KW"/>
</dbReference>
<dbReference type="AlphaFoldDB" id="A0A0N7L3B9"/>
<protein>
    <submittedName>
        <fullName evidence="7">Myb-like dna-binding</fullName>
    </submittedName>
</protein>
<dbReference type="EMBL" id="CCYD01000041">
    <property type="protein sequence ID" value="CEG35443.1"/>
    <property type="molecule type" value="Genomic_DNA"/>
</dbReference>
<feature type="region of interest" description="Disordered" evidence="4">
    <location>
        <begin position="1"/>
        <end position="29"/>
    </location>
</feature>
<dbReference type="Proteomes" id="UP000054928">
    <property type="component" value="Unassembled WGS sequence"/>
</dbReference>
<feature type="domain" description="Myb-like" evidence="5">
    <location>
        <begin position="86"/>
        <end position="131"/>
    </location>
</feature>
<keyword evidence="2" id="KW-0804">Transcription</keyword>
<dbReference type="CDD" id="cd00167">
    <property type="entry name" value="SANT"/>
    <property type="match status" value="1"/>
</dbReference>
<evidence type="ECO:0000256" key="2">
    <source>
        <dbReference type="ARBA" id="ARBA00023163"/>
    </source>
</evidence>
<evidence type="ECO:0000313" key="7">
    <source>
        <dbReference type="EMBL" id="CEG35443.1"/>
    </source>
</evidence>
<dbReference type="OrthoDB" id="118550at2759"/>
<evidence type="ECO:0000259" key="6">
    <source>
        <dbReference type="PROSITE" id="PS51294"/>
    </source>
</evidence>
<evidence type="ECO:0000256" key="1">
    <source>
        <dbReference type="ARBA" id="ARBA00023015"/>
    </source>
</evidence>
<evidence type="ECO:0000259" key="5">
    <source>
        <dbReference type="PROSITE" id="PS50090"/>
    </source>
</evidence>
<dbReference type="PROSITE" id="PS50090">
    <property type="entry name" value="MYB_LIKE"/>
    <property type="match status" value="1"/>
</dbReference>
<dbReference type="RefSeq" id="XP_024571812.1">
    <property type="nucleotide sequence ID" value="XM_024724236.1"/>
</dbReference>
<sequence length="353" mass="39606">MSFGMAEQQPVRAHDHQLESITEERKIEHQSTKCDVDGLDLATSPILELDRKNLLIVKDGTVRVAESLDREQQQFDTNGEVIKASGTWTKDEHDRFLRAMETFPKGPWKVIAEMVATRTVRQTQTHAQKYREKIARRMRGLRNRNGTLQTPPMSFQGMAGYHPYTNTHTHVYQHGPHPGYINPNPAHLVSAQMGTIPLSRASSLPAMPLHRSSLHHHSTTYSSTPMSASFNTDFNQLSTSTISNAFLSNASYPASWGTTNTEVKPGVPDFDESMDFLMDVYSTNPNQITTISPAGQIVTPTACNPRTPQTPTSSMVVKRHPGYGYIQQPQSQDAKYFTRMNNDYDSEREAKGI</sequence>
<dbReference type="GeneID" id="36404619"/>
<name>A0A0N7L3B9_PLAHL</name>